<sequence length="141" mass="15426">MDSILKKAGTALLLTTQLALAQTATSPQTTTTAPNQGVSAQQGAVTPSAPASQDFSLPQSPSVAGMLENYVSGAESHYWFVTCQKRNVLGDKCCLRWENGRCKKAVKLTELPKTLVKKKRVKVVKVEKTDSGAVVYYYWWE</sequence>
<organism evidence="3 4">
    <name type="scientific">Thermovibrio ammonificans (strain DSM 15698 / JCM 12110 / HB-1)</name>
    <dbReference type="NCBI Taxonomy" id="648996"/>
    <lineage>
        <taxon>Bacteria</taxon>
        <taxon>Pseudomonadati</taxon>
        <taxon>Aquificota</taxon>
        <taxon>Aquificia</taxon>
        <taxon>Desulfurobacteriales</taxon>
        <taxon>Desulfurobacteriaceae</taxon>
        <taxon>Thermovibrio</taxon>
    </lineage>
</organism>
<dbReference type="Proteomes" id="UP000006362">
    <property type="component" value="Chromosome"/>
</dbReference>
<name>E8T4D2_THEA1</name>
<evidence type="ECO:0000256" key="1">
    <source>
        <dbReference type="SAM" id="MobiDB-lite"/>
    </source>
</evidence>
<feature type="chain" id="PRO_5003231237" evidence="2">
    <location>
        <begin position="22"/>
        <end position="141"/>
    </location>
</feature>
<protein>
    <submittedName>
        <fullName evidence="3">Uncharacterized protein</fullName>
    </submittedName>
</protein>
<reference evidence="3" key="1">
    <citation type="submission" date="2011-01" db="EMBL/GenBank/DDBJ databases">
        <title>Complete sequence of chromosome of Thermovibrio ammonificans HB-1.</title>
        <authorList>
            <consortium name="US DOE Joint Genome Institute"/>
            <person name="Lucas S."/>
            <person name="Copeland A."/>
            <person name="Lapidus A."/>
            <person name="Cheng J.-F."/>
            <person name="Goodwin L."/>
            <person name="Pitluck S."/>
            <person name="Davenport K."/>
            <person name="Detter J.C."/>
            <person name="Han C."/>
            <person name="Tapia R."/>
            <person name="Land M."/>
            <person name="Hauser L."/>
            <person name="Kyrpides N."/>
            <person name="Ivanova N."/>
            <person name="Ovchinnikova G."/>
            <person name="Vetriani C."/>
            <person name="Woyke T."/>
        </authorList>
    </citation>
    <scope>NUCLEOTIDE SEQUENCE [LARGE SCALE GENOMIC DNA]</scope>
    <source>
        <strain evidence="3">HB-1</strain>
    </source>
</reference>
<keyword evidence="4" id="KW-1185">Reference proteome</keyword>
<keyword evidence="2" id="KW-0732">Signal</keyword>
<dbReference type="KEGG" id="tam:Theam_0294"/>
<gene>
    <name evidence="3" type="ordered locus">Theam_0294</name>
</gene>
<feature type="compositionally biased region" description="Polar residues" evidence="1">
    <location>
        <begin position="34"/>
        <end position="57"/>
    </location>
</feature>
<feature type="signal peptide" evidence="2">
    <location>
        <begin position="1"/>
        <end position="21"/>
    </location>
</feature>
<dbReference type="AlphaFoldDB" id="E8T4D2"/>
<evidence type="ECO:0000313" key="4">
    <source>
        <dbReference type="Proteomes" id="UP000006362"/>
    </source>
</evidence>
<dbReference type="RefSeq" id="WP_013537053.1">
    <property type="nucleotide sequence ID" value="NC_014926.1"/>
</dbReference>
<accession>E8T4D2</accession>
<evidence type="ECO:0000313" key="3">
    <source>
        <dbReference type="EMBL" id="ADU96267.1"/>
    </source>
</evidence>
<dbReference type="EMBL" id="CP002444">
    <property type="protein sequence ID" value="ADU96267.1"/>
    <property type="molecule type" value="Genomic_DNA"/>
</dbReference>
<evidence type="ECO:0000256" key="2">
    <source>
        <dbReference type="SAM" id="SignalP"/>
    </source>
</evidence>
<proteinExistence type="predicted"/>
<feature type="region of interest" description="Disordered" evidence="1">
    <location>
        <begin position="26"/>
        <end position="57"/>
    </location>
</feature>
<dbReference type="HOGENOM" id="CLU_1824410_0_0_0"/>